<dbReference type="EMBL" id="JAURUO010000030">
    <property type="protein sequence ID" value="MDP9729917.1"/>
    <property type="molecule type" value="Genomic_DNA"/>
</dbReference>
<dbReference type="SUPFAM" id="SSF51445">
    <property type="entry name" value="(Trans)glycosidases"/>
    <property type="match status" value="1"/>
</dbReference>
<proteinExistence type="predicted"/>
<comment type="caution">
    <text evidence="1">The sequence shown here is derived from an EMBL/GenBank/DDBJ whole genome shotgun (WGS) entry which is preliminary data.</text>
</comment>
<dbReference type="InterPro" id="IPR017853">
    <property type="entry name" value="GH"/>
</dbReference>
<gene>
    <name evidence="1" type="ORF">J2S04_002894</name>
</gene>
<organism evidence="1 2">
    <name type="scientific">Alicyclobacillus tolerans</name>
    <dbReference type="NCBI Taxonomy" id="90970"/>
    <lineage>
        <taxon>Bacteria</taxon>
        <taxon>Bacillati</taxon>
        <taxon>Bacillota</taxon>
        <taxon>Bacilli</taxon>
        <taxon>Bacillales</taxon>
        <taxon>Alicyclobacillaceae</taxon>
        <taxon>Alicyclobacillus</taxon>
    </lineage>
</organism>
<protein>
    <submittedName>
        <fullName evidence="1">Uncharacterized protein</fullName>
    </submittedName>
</protein>
<dbReference type="Gene3D" id="3.20.20.80">
    <property type="entry name" value="Glycosidases"/>
    <property type="match status" value="1"/>
</dbReference>
<keyword evidence="2" id="KW-1185">Reference proteome</keyword>
<dbReference type="RefSeq" id="WP_306955736.1">
    <property type="nucleotide sequence ID" value="NZ_JAURUO010000030.1"/>
</dbReference>
<name>A0ABT9M089_9BACL</name>
<evidence type="ECO:0000313" key="2">
    <source>
        <dbReference type="Proteomes" id="UP001229209"/>
    </source>
</evidence>
<dbReference type="Proteomes" id="UP001229209">
    <property type="component" value="Unassembled WGS sequence"/>
</dbReference>
<reference evidence="1 2" key="1">
    <citation type="submission" date="2023-07" db="EMBL/GenBank/DDBJ databases">
        <title>Genomic Encyclopedia of Type Strains, Phase IV (KMG-IV): sequencing the most valuable type-strain genomes for metagenomic binning, comparative biology and taxonomic classification.</title>
        <authorList>
            <person name="Goeker M."/>
        </authorList>
    </citation>
    <scope>NUCLEOTIDE SEQUENCE [LARGE SCALE GENOMIC DNA]</scope>
    <source>
        <strain evidence="1 2">DSM 25924</strain>
    </source>
</reference>
<sequence length="262" mass="28975">MATTAYHGLDSNSNPVDDSCYDDFYLGEMGMGAFIGDSQVFNSYYCMQFSNIGDTDNTNNYAGWMVNNGRDNTYGYWFLLGPMLANPNNSQSSYTCSNGEVISGYESYTVDTPSEAYNWGQKQAKTAITAWNDSNLYNNIVRKTIFGDVEQANASGWYPSSFGVINGYEYYELNRQVIIGFIEELINSGYPAGIYTDPYDWNTITNSWTGLDSYTSHLWVADWSASGCLPTWNAPSVGGVVAQIWQYSGGSLDLDAAISLPS</sequence>
<accession>A0ABT9M089</accession>
<evidence type="ECO:0000313" key="1">
    <source>
        <dbReference type="EMBL" id="MDP9729917.1"/>
    </source>
</evidence>